<dbReference type="Proteomes" id="UP000023152">
    <property type="component" value="Unassembled WGS sequence"/>
</dbReference>
<protein>
    <submittedName>
        <fullName evidence="1">Uncharacterized protein</fullName>
    </submittedName>
</protein>
<dbReference type="SUPFAM" id="SSF50978">
    <property type="entry name" value="WD40 repeat-like"/>
    <property type="match status" value="1"/>
</dbReference>
<dbReference type="EMBL" id="ASPP01029670">
    <property type="protein sequence ID" value="ETO04224.1"/>
    <property type="molecule type" value="Genomic_DNA"/>
</dbReference>
<reference evidence="1 2" key="1">
    <citation type="journal article" date="2013" name="Curr. Biol.">
        <title>The Genome of the Foraminiferan Reticulomyxa filosa.</title>
        <authorList>
            <person name="Glockner G."/>
            <person name="Hulsmann N."/>
            <person name="Schleicher M."/>
            <person name="Noegel A.A."/>
            <person name="Eichinger L."/>
            <person name="Gallinger C."/>
            <person name="Pawlowski J."/>
            <person name="Sierra R."/>
            <person name="Euteneuer U."/>
            <person name="Pillet L."/>
            <person name="Moustafa A."/>
            <person name="Platzer M."/>
            <person name="Groth M."/>
            <person name="Szafranski K."/>
            <person name="Schliwa M."/>
        </authorList>
    </citation>
    <scope>NUCLEOTIDE SEQUENCE [LARGE SCALE GENOMIC DNA]</scope>
</reference>
<evidence type="ECO:0000313" key="2">
    <source>
        <dbReference type="Proteomes" id="UP000023152"/>
    </source>
</evidence>
<dbReference type="AlphaFoldDB" id="X6LRG2"/>
<name>X6LRG2_RETFI</name>
<comment type="caution">
    <text evidence="1">The sequence shown here is derived from an EMBL/GenBank/DDBJ whole genome shotgun (WGS) entry which is preliminary data.</text>
</comment>
<proteinExistence type="predicted"/>
<evidence type="ECO:0000313" key="1">
    <source>
        <dbReference type="EMBL" id="ETO04224.1"/>
    </source>
</evidence>
<accession>X6LRG2</accession>
<gene>
    <name evidence="1" type="ORF">RFI_33173</name>
</gene>
<sequence>MTNNLREWKKRNKNTWRKVFNNSKKEIIDMNSVIHAFVDSNNNQVANTDNEKFAQHPKPPDYSEETKERYKFMEDEIASVIEMKIETNKRRSNRYILSHKAQDKEEKEKEKVNDTFTLFSSYSTIKQTLKAHTNYVKSIDCSTFRNKQYICSGAQYGTIIVYNMEKTAEVKSKAAINCVKIFLHQVAKTFVFWILNIKDMHIALTFHNLIKNCGQSKIDYMVLFLIGVIPLNTCQNHGRWQTLFQFQELQMH</sequence>
<organism evidence="1 2">
    <name type="scientific">Reticulomyxa filosa</name>
    <dbReference type="NCBI Taxonomy" id="46433"/>
    <lineage>
        <taxon>Eukaryota</taxon>
        <taxon>Sar</taxon>
        <taxon>Rhizaria</taxon>
        <taxon>Retaria</taxon>
        <taxon>Foraminifera</taxon>
        <taxon>Monothalamids</taxon>
        <taxon>Reticulomyxidae</taxon>
        <taxon>Reticulomyxa</taxon>
    </lineage>
</organism>
<dbReference type="Gene3D" id="2.130.10.10">
    <property type="entry name" value="YVTN repeat-like/Quinoprotein amine dehydrogenase"/>
    <property type="match status" value="1"/>
</dbReference>
<dbReference type="InterPro" id="IPR015943">
    <property type="entry name" value="WD40/YVTN_repeat-like_dom_sf"/>
</dbReference>
<keyword evidence="2" id="KW-1185">Reference proteome</keyword>
<dbReference type="InterPro" id="IPR036322">
    <property type="entry name" value="WD40_repeat_dom_sf"/>
</dbReference>